<gene>
    <name evidence="3" type="ORF">PHAVU_003G005400g</name>
</gene>
<dbReference type="PANTHER" id="PTHR20932:SF55">
    <property type="entry name" value="LYSM DOMAIN-CONTAINING PROTEIN"/>
    <property type="match status" value="1"/>
</dbReference>
<evidence type="ECO:0000313" key="3">
    <source>
        <dbReference type="EMBL" id="ESW25077.1"/>
    </source>
</evidence>
<dbReference type="eggNOG" id="KOG2850">
    <property type="taxonomic scope" value="Eukaryota"/>
</dbReference>
<dbReference type="Proteomes" id="UP000000226">
    <property type="component" value="Chromosome 3"/>
</dbReference>
<dbReference type="AlphaFoldDB" id="V7C4H0"/>
<dbReference type="Gramene" id="ESW25077">
    <property type="protein sequence ID" value="ESW25077"/>
    <property type="gene ID" value="PHAVU_003G005400g"/>
</dbReference>
<evidence type="ECO:0000256" key="1">
    <source>
        <dbReference type="SAM" id="MobiDB-lite"/>
    </source>
</evidence>
<dbReference type="Gene3D" id="3.10.350.10">
    <property type="entry name" value="LysM domain"/>
    <property type="match status" value="1"/>
</dbReference>
<proteinExistence type="predicted"/>
<evidence type="ECO:0000259" key="2">
    <source>
        <dbReference type="PROSITE" id="PS51782"/>
    </source>
</evidence>
<feature type="region of interest" description="Disordered" evidence="1">
    <location>
        <begin position="117"/>
        <end position="142"/>
    </location>
</feature>
<name>V7C4H0_PHAVU</name>
<dbReference type="SUPFAM" id="SSF54106">
    <property type="entry name" value="LysM domain"/>
    <property type="match status" value="1"/>
</dbReference>
<dbReference type="OMA" id="PEYSNGK"/>
<reference evidence="4" key="1">
    <citation type="journal article" date="2014" name="Nat. Genet.">
        <title>A reference genome for common bean and genome-wide analysis of dual domestications.</title>
        <authorList>
            <person name="Schmutz J."/>
            <person name="McClean P.E."/>
            <person name="Mamidi S."/>
            <person name="Wu G.A."/>
            <person name="Cannon S.B."/>
            <person name="Grimwood J."/>
            <person name="Jenkins J."/>
            <person name="Shu S."/>
            <person name="Song Q."/>
            <person name="Chavarro C."/>
            <person name="Torres-Torres M."/>
            <person name="Geffroy V."/>
            <person name="Moghaddam S.M."/>
            <person name="Gao D."/>
            <person name="Abernathy B."/>
            <person name="Barry K."/>
            <person name="Blair M."/>
            <person name="Brick M.A."/>
            <person name="Chovatia M."/>
            <person name="Gepts P."/>
            <person name="Goodstein D.M."/>
            <person name="Gonzales M."/>
            <person name="Hellsten U."/>
            <person name="Hyten D.L."/>
            <person name="Jia G."/>
            <person name="Kelly J.D."/>
            <person name="Kudrna D."/>
            <person name="Lee R."/>
            <person name="Richard M.M."/>
            <person name="Miklas P.N."/>
            <person name="Osorno J.M."/>
            <person name="Rodrigues J."/>
            <person name="Thareau V."/>
            <person name="Urrea C.A."/>
            <person name="Wang M."/>
            <person name="Yu Y."/>
            <person name="Zhang M."/>
            <person name="Wing R.A."/>
            <person name="Cregan P.B."/>
            <person name="Rokhsar D.S."/>
            <person name="Jackson S.A."/>
        </authorList>
    </citation>
    <scope>NUCLEOTIDE SEQUENCE [LARGE SCALE GENOMIC DNA]</scope>
    <source>
        <strain evidence="4">cv. G19833</strain>
    </source>
</reference>
<dbReference type="InterPro" id="IPR018392">
    <property type="entry name" value="LysM"/>
</dbReference>
<dbReference type="PROSITE" id="PS51782">
    <property type="entry name" value="LYSM"/>
    <property type="match status" value="1"/>
</dbReference>
<dbReference type="CDD" id="cd00118">
    <property type="entry name" value="LysM"/>
    <property type="match status" value="1"/>
</dbReference>
<accession>V7C4H0</accession>
<protein>
    <recommendedName>
        <fullName evidence="2">LysM domain-containing protein</fullName>
    </recommendedName>
</protein>
<dbReference type="InterPro" id="IPR045030">
    <property type="entry name" value="LYSM1-4"/>
</dbReference>
<evidence type="ECO:0000313" key="4">
    <source>
        <dbReference type="Proteomes" id="UP000000226"/>
    </source>
</evidence>
<dbReference type="SMART" id="SM00257">
    <property type="entry name" value="LysM"/>
    <property type="match status" value="1"/>
</dbReference>
<dbReference type="InterPro" id="IPR036779">
    <property type="entry name" value="LysM_dom_sf"/>
</dbReference>
<dbReference type="SMR" id="V7C4H0"/>
<feature type="region of interest" description="Disordered" evidence="1">
    <location>
        <begin position="304"/>
        <end position="332"/>
    </location>
</feature>
<dbReference type="OrthoDB" id="538216at2759"/>
<feature type="domain" description="LysM" evidence="2">
    <location>
        <begin position="67"/>
        <end position="111"/>
    </location>
</feature>
<keyword evidence="4" id="KW-1185">Reference proteome</keyword>
<feature type="compositionally biased region" description="Polar residues" evidence="1">
    <location>
        <begin position="122"/>
        <end position="141"/>
    </location>
</feature>
<dbReference type="PANTHER" id="PTHR20932">
    <property type="entry name" value="LYSM AND PUTATIVE PEPTIDOGLYCAN-BINDING DOMAIN-CONTAINING PROTEIN"/>
    <property type="match status" value="1"/>
</dbReference>
<dbReference type="EMBL" id="CM002290">
    <property type="protein sequence ID" value="ESW25077.1"/>
    <property type="molecule type" value="Genomic_DNA"/>
</dbReference>
<feature type="region of interest" description="Disordered" evidence="1">
    <location>
        <begin position="359"/>
        <end position="378"/>
    </location>
</feature>
<sequence>MLKCGLKYAMEREKWKENCNGNGNSNGNGYYYDRFVCDYYDGEVQSEERSPAKPSSLSSSPPRVGYIEHYVSKFDTLVGVAIKYGVEVADVKKLNNLVTDHQMFALKTLHIPLPGRHPPSPCLSNGSSTPGYGNSDQSSPTHALHDLLDSFQSLKIKSSDRKVSPAMSSFQGYYGLKGSSSPSEDGFPRNTPMSDRPLSSHRKSKSLVNVILEEIMEKSNDASAAIIGEVDSGKCNYKLVQRRQKSVADFSRIPELLLREDNNSTGVLPTRTGKGLALRQKAASRTTLATDSEQNGLNPVAMGMGDATLNEGSSRVRKSSSTSCLQDQDNSGSSSIWPTAMWNLKPDLQSLSTASIGKSIFDGLPKPTTGRKNKAALD</sequence>
<feature type="compositionally biased region" description="Basic residues" evidence="1">
    <location>
        <begin position="369"/>
        <end position="378"/>
    </location>
</feature>
<organism evidence="3 4">
    <name type="scientific">Phaseolus vulgaris</name>
    <name type="common">Kidney bean</name>
    <name type="synonym">French bean</name>
    <dbReference type="NCBI Taxonomy" id="3885"/>
    <lineage>
        <taxon>Eukaryota</taxon>
        <taxon>Viridiplantae</taxon>
        <taxon>Streptophyta</taxon>
        <taxon>Embryophyta</taxon>
        <taxon>Tracheophyta</taxon>
        <taxon>Spermatophyta</taxon>
        <taxon>Magnoliopsida</taxon>
        <taxon>eudicotyledons</taxon>
        <taxon>Gunneridae</taxon>
        <taxon>Pentapetalae</taxon>
        <taxon>rosids</taxon>
        <taxon>fabids</taxon>
        <taxon>Fabales</taxon>
        <taxon>Fabaceae</taxon>
        <taxon>Papilionoideae</taxon>
        <taxon>50 kb inversion clade</taxon>
        <taxon>NPAAA clade</taxon>
        <taxon>indigoferoid/millettioid clade</taxon>
        <taxon>Phaseoleae</taxon>
        <taxon>Phaseolus</taxon>
    </lineage>
</organism>
<feature type="region of interest" description="Disordered" evidence="1">
    <location>
        <begin position="174"/>
        <end position="203"/>
    </location>
</feature>